<gene>
    <name evidence="1" type="ORF">C6P40_000562</name>
</gene>
<organism evidence="1 2">
    <name type="scientific">Pichia californica</name>
    <dbReference type="NCBI Taxonomy" id="460514"/>
    <lineage>
        <taxon>Eukaryota</taxon>
        <taxon>Fungi</taxon>
        <taxon>Dikarya</taxon>
        <taxon>Ascomycota</taxon>
        <taxon>Saccharomycotina</taxon>
        <taxon>Pichiomycetes</taxon>
        <taxon>Pichiales</taxon>
        <taxon>Pichiaceae</taxon>
        <taxon>Pichia</taxon>
    </lineage>
</organism>
<dbReference type="Proteomes" id="UP000697127">
    <property type="component" value="Unassembled WGS sequence"/>
</dbReference>
<comment type="caution">
    <text evidence="1">The sequence shown here is derived from an EMBL/GenBank/DDBJ whole genome shotgun (WGS) entry which is preliminary data.</text>
</comment>
<dbReference type="AlphaFoldDB" id="A0A9P6WKU0"/>
<evidence type="ECO:0000313" key="1">
    <source>
        <dbReference type="EMBL" id="KAG0688754.1"/>
    </source>
</evidence>
<sequence length="384" mass="43727">MSTNIVPLSPTARFLATQLSSKTFHPNILLPKHLIKPFLTSESEITYVNNISSLNSFERKHKFSASSTKYLDYLSKIGNDISSFSSNHTSTSQISIILPSSQLNPIFKSELIQFIPPPNSDIILLNPYFGQVEKYIESISDSLSLINPPRFWSIISTHQLTNAPNWGVKHQSIGEFKISSISSFTKNNNSDIDLIKNSNIIKKIFNTSTLIPQFQSNLQTNLLLVEQLIIEAALFPIIHLNKSKSKNILEDKGDNYNSIDLNFSKKSLIKNIINESIIILKNHQLFNISKNDNLLINAILSEDRIYKYILNLIETNQIRKFNNSNLTNEKIIIRKDPNDEETDIILPIRNESRANSFIFKLGLQYNISSPANKYVCDEFGNEYI</sequence>
<accession>A0A9P6WKU0</accession>
<reference evidence="1" key="1">
    <citation type="submission" date="2020-11" db="EMBL/GenBank/DDBJ databases">
        <title>Kefir isolates.</title>
        <authorList>
            <person name="Marcisauskas S."/>
            <person name="Kim Y."/>
            <person name="Blasche S."/>
        </authorList>
    </citation>
    <scope>NUCLEOTIDE SEQUENCE</scope>
    <source>
        <strain evidence="1">Olga-1</strain>
    </source>
</reference>
<name>A0A9P6WKU0_9ASCO</name>
<dbReference type="EMBL" id="PUHW01000125">
    <property type="protein sequence ID" value="KAG0688754.1"/>
    <property type="molecule type" value="Genomic_DNA"/>
</dbReference>
<protein>
    <submittedName>
        <fullName evidence="1">Uncharacterized protein</fullName>
    </submittedName>
</protein>
<proteinExistence type="predicted"/>
<keyword evidence="2" id="KW-1185">Reference proteome</keyword>
<evidence type="ECO:0000313" key="2">
    <source>
        <dbReference type="Proteomes" id="UP000697127"/>
    </source>
</evidence>